<reference evidence="1 2" key="1">
    <citation type="journal article" date="2023" name="Sci. Data">
        <title>Genome assembly of the Korean intertidal mud-creeper Batillaria attramentaria.</title>
        <authorList>
            <person name="Patra A.K."/>
            <person name="Ho P.T."/>
            <person name="Jun S."/>
            <person name="Lee S.J."/>
            <person name="Kim Y."/>
            <person name="Won Y.J."/>
        </authorList>
    </citation>
    <scope>NUCLEOTIDE SEQUENCE [LARGE SCALE GENOMIC DNA]</scope>
    <source>
        <strain evidence="1">Wonlab-2016</strain>
    </source>
</reference>
<evidence type="ECO:0000313" key="2">
    <source>
        <dbReference type="Proteomes" id="UP001519460"/>
    </source>
</evidence>
<keyword evidence="2" id="KW-1185">Reference proteome</keyword>
<gene>
    <name evidence="1" type="ORF">BaRGS_00030973</name>
</gene>
<dbReference type="AlphaFoldDB" id="A0ABD0JT32"/>
<name>A0ABD0JT32_9CAEN</name>
<comment type="caution">
    <text evidence="1">The sequence shown here is derived from an EMBL/GenBank/DDBJ whole genome shotgun (WGS) entry which is preliminary data.</text>
</comment>
<proteinExistence type="predicted"/>
<evidence type="ECO:0000313" key="1">
    <source>
        <dbReference type="EMBL" id="KAK7477790.1"/>
    </source>
</evidence>
<protein>
    <submittedName>
        <fullName evidence="1">Uncharacterized protein</fullName>
    </submittedName>
</protein>
<dbReference type="Proteomes" id="UP001519460">
    <property type="component" value="Unassembled WGS sequence"/>
</dbReference>
<accession>A0ABD0JT32</accession>
<dbReference type="EMBL" id="JACVVK020000341">
    <property type="protein sequence ID" value="KAK7477790.1"/>
    <property type="molecule type" value="Genomic_DNA"/>
</dbReference>
<organism evidence="1 2">
    <name type="scientific">Batillaria attramentaria</name>
    <dbReference type="NCBI Taxonomy" id="370345"/>
    <lineage>
        <taxon>Eukaryota</taxon>
        <taxon>Metazoa</taxon>
        <taxon>Spiralia</taxon>
        <taxon>Lophotrochozoa</taxon>
        <taxon>Mollusca</taxon>
        <taxon>Gastropoda</taxon>
        <taxon>Caenogastropoda</taxon>
        <taxon>Sorbeoconcha</taxon>
        <taxon>Cerithioidea</taxon>
        <taxon>Batillariidae</taxon>
        <taxon>Batillaria</taxon>
    </lineage>
</organism>
<sequence>MILSPTTQILQDKPFGYTSTRSLGQVTSARTALVKFTLTTVHTDGKGQDTLHVNQLEQLLPNNSSPFKSKSVYTIQNTDTQQIKVLR</sequence>